<name>A0A0Q9YYS6_9GAMM</name>
<dbReference type="GO" id="GO:0005886">
    <property type="term" value="C:plasma membrane"/>
    <property type="evidence" value="ECO:0007669"/>
    <property type="project" value="TreeGrafter"/>
</dbReference>
<dbReference type="InterPro" id="IPR001482">
    <property type="entry name" value="T2SS/T4SS_dom"/>
</dbReference>
<dbReference type="EMBL" id="LKAJ01000002">
    <property type="protein sequence ID" value="KRG22126.1"/>
    <property type="molecule type" value="Genomic_DNA"/>
</dbReference>
<evidence type="ECO:0000313" key="5">
    <source>
        <dbReference type="EMBL" id="KRG22126.1"/>
    </source>
</evidence>
<dbReference type="PROSITE" id="PS00662">
    <property type="entry name" value="T2SP_E"/>
    <property type="match status" value="1"/>
</dbReference>
<dbReference type="GO" id="GO:0005524">
    <property type="term" value="F:ATP binding"/>
    <property type="evidence" value="ECO:0007669"/>
    <property type="project" value="UniProtKB-KW"/>
</dbReference>
<dbReference type="EMBL" id="LKAJ02000001">
    <property type="protein sequence ID" value="MCS5712671.1"/>
    <property type="molecule type" value="Genomic_DNA"/>
</dbReference>
<comment type="similarity">
    <text evidence="1">Belongs to the GSP E family.</text>
</comment>
<evidence type="ECO:0000313" key="7">
    <source>
        <dbReference type="Proteomes" id="UP000051497"/>
    </source>
</evidence>
<dbReference type="Gene3D" id="3.40.50.300">
    <property type="entry name" value="P-loop containing nucleotide triphosphate hydrolases"/>
    <property type="match status" value="1"/>
</dbReference>
<keyword evidence="2" id="KW-0547">Nucleotide-binding</keyword>
<dbReference type="AlphaFoldDB" id="A0A0Q9YYS6"/>
<evidence type="ECO:0000256" key="3">
    <source>
        <dbReference type="ARBA" id="ARBA00022840"/>
    </source>
</evidence>
<dbReference type="Gene3D" id="3.30.300.160">
    <property type="entry name" value="Type II secretion system, protein E, N-terminal domain"/>
    <property type="match status" value="1"/>
</dbReference>
<reference evidence="6" key="2">
    <citation type="journal article" date="2016" name="Genome Announc.">
        <title>Draft Genome Sequences of Two Novel Amoeba-Resistant Intranuclear Bacteria, 'Candidatus Berkiella cookevillensis' and 'Candidatus Berkiella aquae'.</title>
        <authorList>
            <person name="Mehari Y.T."/>
            <person name="Arivett B.A."/>
            <person name="Farone A.L."/>
            <person name="Gunderson J.H."/>
            <person name="Farone M.B."/>
        </authorList>
    </citation>
    <scope>NUCLEOTIDE SEQUENCE</scope>
    <source>
        <strain evidence="6">HT99</strain>
    </source>
</reference>
<dbReference type="PANTHER" id="PTHR30258">
    <property type="entry name" value="TYPE II SECRETION SYSTEM PROTEIN GSPE-RELATED"/>
    <property type="match status" value="1"/>
</dbReference>
<dbReference type="Proteomes" id="UP000051497">
    <property type="component" value="Unassembled WGS sequence"/>
</dbReference>
<dbReference type="Pfam" id="PF00437">
    <property type="entry name" value="T2SSE"/>
    <property type="match status" value="1"/>
</dbReference>
<gene>
    <name evidence="5" type="primary">epsE_1</name>
    <name evidence="5" type="ORF">HT99x_00543</name>
    <name evidence="6" type="ORF">HT99x_014625</name>
</gene>
<protein>
    <submittedName>
        <fullName evidence="6">GspE/PulE family protein</fullName>
    </submittedName>
    <submittedName>
        <fullName evidence="5">Type II secretion system protein E</fullName>
    </submittedName>
</protein>
<keyword evidence="7" id="KW-1185">Reference proteome</keyword>
<comment type="caution">
    <text evidence="5">The sequence shown here is derived from an EMBL/GenBank/DDBJ whole genome shotgun (WGS) entry which is preliminary data.</text>
</comment>
<evidence type="ECO:0000256" key="1">
    <source>
        <dbReference type="ARBA" id="ARBA00006611"/>
    </source>
</evidence>
<reference evidence="6" key="3">
    <citation type="submission" date="2021-06" db="EMBL/GenBank/DDBJ databases">
        <title>Genomic Description and Analysis of Intracellular Bacteria, Candidatus Berkiella cookevillensis and Candidatus Berkiella aquae.</title>
        <authorList>
            <person name="Kidane D.T."/>
            <person name="Mehari Y.T."/>
            <person name="Rice F.C."/>
            <person name="Arivett B.A."/>
            <person name="Farone A.L."/>
            <person name="Berk S.G."/>
            <person name="Farone M.B."/>
        </authorList>
    </citation>
    <scope>NUCLEOTIDE SEQUENCE</scope>
    <source>
        <strain evidence="6">HT99</strain>
    </source>
</reference>
<evidence type="ECO:0000313" key="6">
    <source>
        <dbReference type="EMBL" id="MCS5712671.1"/>
    </source>
</evidence>
<evidence type="ECO:0000256" key="2">
    <source>
        <dbReference type="ARBA" id="ARBA00022741"/>
    </source>
</evidence>
<organism evidence="5">
    <name type="scientific">Candidatus Berkiella aquae</name>
    <dbReference type="NCBI Taxonomy" id="295108"/>
    <lineage>
        <taxon>Bacteria</taxon>
        <taxon>Pseudomonadati</taxon>
        <taxon>Pseudomonadota</taxon>
        <taxon>Gammaproteobacteria</taxon>
        <taxon>Candidatus Berkiellales</taxon>
        <taxon>Candidatus Berkiellaceae</taxon>
        <taxon>Candidatus Berkiella</taxon>
    </lineage>
</organism>
<feature type="domain" description="Bacterial type II secretion system protein E" evidence="4">
    <location>
        <begin position="376"/>
        <end position="390"/>
    </location>
</feature>
<dbReference type="RefSeq" id="WP_075065188.1">
    <property type="nucleotide sequence ID" value="NZ_LKAJ02000001.1"/>
</dbReference>
<dbReference type="CDD" id="cd01129">
    <property type="entry name" value="PulE-GspE-like"/>
    <property type="match status" value="1"/>
</dbReference>
<dbReference type="InterPro" id="IPR007831">
    <property type="entry name" value="T2SS_GspE_N"/>
</dbReference>
<keyword evidence="3" id="KW-0067">ATP-binding</keyword>
<dbReference type="InterPro" id="IPR037257">
    <property type="entry name" value="T2SS_E_N_sf"/>
</dbReference>
<dbReference type="STRING" id="295108.HT99x_00543"/>
<dbReference type="SUPFAM" id="SSF160246">
    <property type="entry name" value="EspE N-terminal domain-like"/>
    <property type="match status" value="1"/>
</dbReference>
<dbReference type="FunFam" id="3.40.50.300:FF:000398">
    <property type="entry name" value="Type IV pilus assembly ATPase PilB"/>
    <property type="match status" value="1"/>
</dbReference>
<proteinExistence type="inferred from homology"/>
<dbReference type="GO" id="GO:0016887">
    <property type="term" value="F:ATP hydrolysis activity"/>
    <property type="evidence" value="ECO:0007669"/>
    <property type="project" value="TreeGrafter"/>
</dbReference>
<reference evidence="5" key="1">
    <citation type="submission" date="2015-09" db="EMBL/GenBank/DDBJ databases">
        <title>Draft Genome Sequences of Two Novel Amoeba-resistant Intranuclear Bacteria, Candidatus Berkiella cookevillensis and Candidatus Berkiella aquae.</title>
        <authorList>
            <person name="Mehari Y.T."/>
            <person name="Arivett B.A."/>
            <person name="Farone A.L."/>
            <person name="Gunderson J.H."/>
            <person name="Farone M.B."/>
        </authorList>
    </citation>
    <scope>NUCLEOTIDE SEQUENCE [LARGE SCALE GENOMIC DNA]</scope>
    <source>
        <strain evidence="5">HT99</strain>
    </source>
</reference>
<dbReference type="SUPFAM" id="SSF52540">
    <property type="entry name" value="P-loop containing nucleoside triphosphate hydrolases"/>
    <property type="match status" value="1"/>
</dbReference>
<dbReference type="PANTHER" id="PTHR30258:SF29">
    <property type="entry name" value="MSHA PILUS ASSEMBLY ATPASE MSHE"/>
    <property type="match status" value="1"/>
</dbReference>
<dbReference type="Gene3D" id="3.30.450.90">
    <property type="match status" value="1"/>
</dbReference>
<accession>A0A0Q9YYS6</accession>
<dbReference type="PATRIC" id="fig|1590043.3.peg.547"/>
<dbReference type="InterPro" id="IPR027417">
    <property type="entry name" value="P-loop_NTPase"/>
</dbReference>
<dbReference type="Pfam" id="PF05157">
    <property type="entry name" value="MshEN"/>
    <property type="match status" value="1"/>
</dbReference>
<dbReference type="OrthoDB" id="9804785at2"/>
<evidence type="ECO:0000259" key="4">
    <source>
        <dbReference type="PROSITE" id="PS00662"/>
    </source>
</evidence>
<sequence length="562" mass="63774">MIKKIRLGDLLVENKIISFSQLEKALRKQQGTGRKLGDVLIELGYLKETDLVMFLAKQLNIPFLELSSYKIKPEVIRELPEAIARRLKAIPLDRVKDGFLVAMTDPTDIVGYDEIARKLKKNIRIVIVRESELSKIIDEVYRRTEEIASLVGELEQEIAFTNVINDIEDESHDAPIKKLLHSIFEDAIQVNASDIHIEPAEDGLRIRLRVDGVLQEQVIQGRNIVSALVLKLKLIARLNISERRLPQDGRFTIRVKDRKVDVRIATMPVQNGESVVMRLLDKTTGLLRLDDLGMESKYIKHFRSYLKRPYGMILVTGPTGSGKSTTLYAALSEINSQDKKIITVEDPVEYSFDRINQIQIQPKIGLNFSTVLRSVLRHDPDIIMVGEIRDEETAQIALRSAMTGHLVLSTLHTNDARSAVVRLLDMGIQPYLASSAIHLVIAQRLARRVCTRCLETYHPSQEELKMLSNLGFNVDKDVRFVEGKGCTHCAMRGYKGRIGIYEYLEITESMVDALRDNDLKTYNQLVNKNPLFCSLSQSAFEYAKLGVISLSEVSRLSLEYFE</sequence>